<evidence type="ECO:0000313" key="2">
    <source>
        <dbReference type="Proteomes" id="UP000224460"/>
    </source>
</evidence>
<proteinExistence type="predicted"/>
<dbReference type="Proteomes" id="UP000224460">
    <property type="component" value="Unassembled WGS sequence"/>
</dbReference>
<comment type="caution">
    <text evidence="1">The sequence shown here is derived from an EMBL/GenBank/DDBJ whole genome shotgun (WGS) entry which is preliminary data.</text>
</comment>
<accession>A0AC61DFN5</accession>
<organism evidence="1 2">
    <name type="scientific">Sporanaerobium hydrogeniformans</name>
    <dbReference type="NCBI Taxonomy" id="3072179"/>
    <lineage>
        <taxon>Bacteria</taxon>
        <taxon>Bacillati</taxon>
        <taxon>Bacillota</taxon>
        <taxon>Clostridia</taxon>
        <taxon>Lachnospirales</taxon>
        <taxon>Lachnospiraceae</taxon>
        <taxon>Sporanaerobium</taxon>
    </lineage>
</organism>
<name>A0AC61DFN5_9FIRM</name>
<sequence>MKKILSMFLVLCMVVIMLPAQAMAAHDINVMVSDDAPAITTHPADAAVTVGDNTNFTVAATGIDLRYQWQLNDGSGFKNIEDGGVYSGTTTATLSITGASQEMGGYQYRAVVSTTGISIPSNPAKLTLIVRPVITAVSDDSGISASDGYTNDSTLNISGTSTPNAMVELFEDNIWIGTTSADGSGAWSFDYTGTTLAEGTYAFTASASSSGITVSTVSPFSVTIDRTPPSAPVILSGADGTTSDTTPTFTGTAEPNSVVSLYDTDGATVLGTANTDAGGNWSITSSVLSVESHTITAKAADLAGNVSIASNERTIHITAPTPILTPLPTPSIQIDYVSEALTGFVSDGQYSINGSASFTISYGEVFPIYSQWMGRSVSIVRKGNGTTTSDSSAQTLSIPVRPAAPTNSDYTVEHETTAGANDGKLKVTIADCEYRSLNHYSGFGWIFPRMNGRKTWSRTHTMCAKRR</sequence>
<dbReference type="EMBL" id="PEDL01000003">
    <property type="protein sequence ID" value="PHV71377.1"/>
    <property type="molecule type" value="Genomic_DNA"/>
</dbReference>
<evidence type="ECO:0000313" key="1">
    <source>
        <dbReference type="EMBL" id="PHV71377.1"/>
    </source>
</evidence>
<protein>
    <submittedName>
        <fullName evidence="1">Uncharacterized protein</fullName>
    </submittedName>
</protein>
<keyword evidence="2" id="KW-1185">Reference proteome</keyword>
<reference evidence="1" key="1">
    <citation type="submission" date="2017-10" db="EMBL/GenBank/DDBJ databases">
        <title>Genome sequence of cellulolytic Lachnospiraceae bacterium XHS1971 isolated from hotspring sediment.</title>
        <authorList>
            <person name="Vasudevan G."/>
            <person name="Joshi A.J."/>
            <person name="Hivarkar S."/>
            <person name="Lanjekar V.B."/>
            <person name="Dhakephalkar P.K."/>
            <person name="Dagar S."/>
        </authorList>
    </citation>
    <scope>NUCLEOTIDE SEQUENCE</scope>
    <source>
        <strain evidence="1">XHS1971</strain>
    </source>
</reference>
<gene>
    <name evidence="1" type="ORF">CS063_04830</name>
</gene>